<keyword evidence="3" id="KW-1185">Reference proteome</keyword>
<evidence type="ECO:0000313" key="2">
    <source>
        <dbReference type="EMBL" id="TNN53944.1"/>
    </source>
</evidence>
<feature type="compositionally biased region" description="Basic residues" evidence="1">
    <location>
        <begin position="8"/>
        <end position="23"/>
    </location>
</feature>
<gene>
    <name evidence="2" type="ORF">EYF80_035842</name>
</gene>
<evidence type="ECO:0000313" key="3">
    <source>
        <dbReference type="Proteomes" id="UP000314294"/>
    </source>
</evidence>
<organism evidence="2 3">
    <name type="scientific">Liparis tanakae</name>
    <name type="common">Tanaka's snailfish</name>
    <dbReference type="NCBI Taxonomy" id="230148"/>
    <lineage>
        <taxon>Eukaryota</taxon>
        <taxon>Metazoa</taxon>
        <taxon>Chordata</taxon>
        <taxon>Craniata</taxon>
        <taxon>Vertebrata</taxon>
        <taxon>Euteleostomi</taxon>
        <taxon>Actinopterygii</taxon>
        <taxon>Neopterygii</taxon>
        <taxon>Teleostei</taxon>
        <taxon>Neoteleostei</taxon>
        <taxon>Acanthomorphata</taxon>
        <taxon>Eupercaria</taxon>
        <taxon>Perciformes</taxon>
        <taxon>Cottioidei</taxon>
        <taxon>Cottales</taxon>
        <taxon>Liparidae</taxon>
        <taxon>Liparis</taxon>
    </lineage>
</organism>
<dbReference type="AlphaFoldDB" id="A0A4Z2GMC2"/>
<accession>A0A4Z2GMC2</accession>
<feature type="region of interest" description="Disordered" evidence="1">
    <location>
        <begin position="76"/>
        <end position="113"/>
    </location>
</feature>
<feature type="region of interest" description="Disordered" evidence="1">
    <location>
        <begin position="1"/>
        <end position="33"/>
    </location>
</feature>
<protein>
    <submittedName>
        <fullName evidence="2">Uncharacterized protein</fullName>
    </submittedName>
</protein>
<comment type="caution">
    <text evidence="2">The sequence shown here is derived from an EMBL/GenBank/DDBJ whole genome shotgun (WGS) entry which is preliminary data.</text>
</comment>
<name>A0A4Z2GMC2_9TELE</name>
<reference evidence="2 3" key="1">
    <citation type="submission" date="2019-03" db="EMBL/GenBank/DDBJ databases">
        <title>First draft genome of Liparis tanakae, snailfish: a comprehensive survey of snailfish specific genes.</title>
        <authorList>
            <person name="Kim W."/>
            <person name="Song I."/>
            <person name="Jeong J.-H."/>
            <person name="Kim D."/>
            <person name="Kim S."/>
            <person name="Ryu S."/>
            <person name="Song J.Y."/>
            <person name="Lee S.K."/>
        </authorList>
    </citation>
    <scope>NUCLEOTIDE SEQUENCE [LARGE SCALE GENOMIC DNA]</scope>
    <source>
        <tissue evidence="2">Muscle</tissue>
    </source>
</reference>
<sequence>MNVFSKSQRARGLKYSDKKRRKSVLQQRRKETSLPTAVSKLLRLRLLRAHISSSLWLRTPSAAVCLQRAEALSVGLEGNNRPPIPAKRRPELTPAKHPLTASFIPDSKVGEDR</sequence>
<dbReference type="Proteomes" id="UP000314294">
    <property type="component" value="Unassembled WGS sequence"/>
</dbReference>
<evidence type="ECO:0000256" key="1">
    <source>
        <dbReference type="SAM" id="MobiDB-lite"/>
    </source>
</evidence>
<dbReference type="EMBL" id="SRLO01000501">
    <property type="protein sequence ID" value="TNN53944.1"/>
    <property type="molecule type" value="Genomic_DNA"/>
</dbReference>
<proteinExistence type="predicted"/>